<proteinExistence type="predicted"/>
<feature type="non-terminal residue" evidence="1">
    <location>
        <position position="55"/>
    </location>
</feature>
<organism evidence="1 2">
    <name type="scientific">Opisthocomus hoazin</name>
    <name type="common">Hoatzin</name>
    <name type="synonym">Phasianus hoazin</name>
    <dbReference type="NCBI Taxonomy" id="30419"/>
    <lineage>
        <taxon>Eukaryota</taxon>
        <taxon>Metazoa</taxon>
        <taxon>Chordata</taxon>
        <taxon>Craniata</taxon>
        <taxon>Vertebrata</taxon>
        <taxon>Euteleostomi</taxon>
        <taxon>Archelosauria</taxon>
        <taxon>Archosauria</taxon>
        <taxon>Dinosauria</taxon>
        <taxon>Saurischia</taxon>
        <taxon>Theropoda</taxon>
        <taxon>Coelurosauria</taxon>
        <taxon>Aves</taxon>
        <taxon>Neognathae</taxon>
        <taxon>Neoaves</taxon>
        <taxon>Opisthocomiformes</taxon>
        <taxon>Opisthocomidae</taxon>
        <taxon>Opisthocomus</taxon>
    </lineage>
</organism>
<dbReference type="EMBL" id="KK735175">
    <property type="protein sequence ID" value="KFR12943.1"/>
    <property type="molecule type" value="Genomic_DNA"/>
</dbReference>
<name>A0A091WDU2_OPIHO</name>
<accession>A0A091WDU2</accession>
<keyword evidence="2" id="KW-1185">Reference proteome</keyword>
<evidence type="ECO:0000313" key="1">
    <source>
        <dbReference type="EMBL" id="KFR12943.1"/>
    </source>
</evidence>
<protein>
    <recommendedName>
        <fullName evidence="3">Nidogen G2 beta-barrel domain-containing protein</fullName>
    </recommendedName>
</protein>
<feature type="non-terminal residue" evidence="1">
    <location>
        <position position="1"/>
    </location>
</feature>
<reference evidence="1 2" key="1">
    <citation type="submission" date="2014-04" db="EMBL/GenBank/DDBJ databases">
        <title>Genome evolution of avian class.</title>
        <authorList>
            <person name="Zhang G."/>
            <person name="Li C."/>
        </authorList>
    </citation>
    <scope>NUCLEOTIDE SEQUENCE [LARGE SCALE GENOMIC DNA]</scope>
    <source>
        <strain evidence="1">BGI_N306</strain>
    </source>
</reference>
<dbReference type="Proteomes" id="UP000053605">
    <property type="component" value="Unassembled WGS sequence"/>
</dbReference>
<sequence>NGFKLKEGRFRLDIREKFFTMRVVRRWHRLPREAVAAPSLELFKARLDGALSNLV</sequence>
<dbReference type="PhylomeDB" id="A0A091WDU2"/>
<evidence type="ECO:0008006" key="3">
    <source>
        <dbReference type="Google" id="ProtNLM"/>
    </source>
</evidence>
<gene>
    <name evidence="1" type="ORF">N306_05768</name>
</gene>
<evidence type="ECO:0000313" key="2">
    <source>
        <dbReference type="Proteomes" id="UP000053605"/>
    </source>
</evidence>
<dbReference type="AlphaFoldDB" id="A0A091WDU2"/>